<evidence type="ECO:0000256" key="3">
    <source>
        <dbReference type="ARBA" id="ARBA00022946"/>
    </source>
</evidence>
<evidence type="ECO:0000256" key="5">
    <source>
        <dbReference type="ARBA" id="ARBA00023136"/>
    </source>
</evidence>
<evidence type="ECO:0000256" key="2">
    <source>
        <dbReference type="ARBA" id="ARBA00022792"/>
    </source>
</evidence>
<dbReference type="Pfam" id="PF02046">
    <property type="entry name" value="COX6A"/>
    <property type="match status" value="1"/>
</dbReference>
<keyword evidence="8" id="KW-1133">Transmembrane helix</keyword>
<keyword evidence="4" id="KW-0496">Mitochondrion</keyword>
<dbReference type="Proteomes" id="UP001497644">
    <property type="component" value="Chromosome 5"/>
</dbReference>
<evidence type="ECO:0000313" key="10">
    <source>
        <dbReference type="Proteomes" id="UP001497644"/>
    </source>
</evidence>
<sequence length="173" mass="19747">MTSFARTKRLSDLWRLTFFRKSGAFEKSESCQSRTVPETCSSTTNDDPCPPCPSPSQDPPCPCPQPPTYYPDTDPRKLVFWRKLSLFVALPLIVIMSAITYAREKEKAKQPREPFLNLPYMCRRTKPFPWGDGNHTLFHNPVKNPVPPHGYEVEDPNEMPYKKAGTISRSDPA</sequence>
<evidence type="ECO:0000256" key="6">
    <source>
        <dbReference type="RuleBase" id="RU004396"/>
    </source>
</evidence>
<evidence type="ECO:0000256" key="7">
    <source>
        <dbReference type="SAM" id="MobiDB-lite"/>
    </source>
</evidence>
<dbReference type="GO" id="GO:0006123">
    <property type="term" value="P:mitochondrial electron transport, cytochrome c to oxygen"/>
    <property type="evidence" value="ECO:0007669"/>
    <property type="project" value="TreeGrafter"/>
</dbReference>
<protein>
    <recommendedName>
        <fullName evidence="11">Cytochrome c oxidase polypeptide VIa</fullName>
    </recommendedName>
</protein>
<keyword evidence="10" id="KW-1185">Reference proteome</keyword>
<keyword evidence="5 8" id="KW-0472">Membrane</keyword>
<dbReference type="GO" id="GO:0030234">
    <property type="term" value="F:enzyme regulator activity"/>
    <property type="evidence" value="ECO:0007669"/>
    <property type="project" value="TreeGrafter"/>
</dbReference>
<accession>A0AAV2NXG9</accession>
<evidence type="ECO:0000256" key="8">
    <source>
        <dbReference type="SAM" id="Phobius"/>
    </source>
</evidence>
<dbReference type="Gene3D" id="4.10.95.10">
    <property type="entry name" value="Cytochrome c oxidase, subunit VIa"/>
    <property type="match status" value="1"/>
</dbReference>
<dbReference type="PANTHER" id="PTHR11504">
    <property type="entry name" value="CYTOCHROME C OXIDASE POLYPEPTIDE VIA"/>
    <property type="match status" value="1"/>
</dbReference>
<dbReference type="GO" id="GO:0005743">
    <property type="term" value="C:mitochondrial inner membrane"/>
    <property type="evidence" value="ECO:0007669"/>
    <property type="project" value="UniProtKB-SubCell"/>
</dbReference>
<keyword evidence="3" id="KW-0809">Transit peptide</keyword>
<dbReference type="InterPro" id="IPR001349">
    <property type="entry name" value="Cyt_c_oxidase_su6a"/>
</dbReference>
<proteinExistence type="inferred from homology"/>
<gene>
    <name evidence="9" type="ORF">LPLAT_LOCUS10261</name>
</gene>
<comment type="similarity">
    <text evidence="6">Belongs to the cytochrome c oxidase subunit 6A family.</text>
</comment>
<keyword evidence="8" id="KW-0812">Transmembrane</keyword>
<dbReference type="InterPro" id="IPR036418">
    <property type="entry name" value="Cyt_c_oxidase_su6a_sf"/>
</dbReference>
<dbReference type="EMBL" id="OZ034828">
    <property type="protein sequence ID" value="CAL1684682.1"/>
    <property type="molecule type" value="Genomic_DNA"/>
</dbReference>
<evidence type="ECO:0000313" key="9">
    <source>
        <dbReference type="EMBL" id="CAL1684682.1"/>
    </source>
</evidence>
<feature type="region of interest" description="Disordered" evidence="7">
    <location>
        <begin position="153"/>
        <end position="173"/>
    </location>
</feature>
<evidence type="ECO:0008006" key="11">
    <source>
        <dbReference type="Google" id="ProtNLM"/>
    </source>
</evidence>
<dbReference type="AlphaFoldDB" id="A0AAV2NXG9"/>
<keyword evidence="2" id="KW-0999">Mitochondrion inner membrane</keyword>
<organism evidence="9 10">
    <name type="scientific">Lasius platythorax</name>
    <dbReference type="NCBI Taxonomy" id="488582"/>
    <lineage>
        <taxon>Eukaryota</taxon>
        <taxon>Metazoa</taxon>
        <taxon>Ecdysozoa</taxon>
        <taxon>Arthropoda</taxon>
        <taxon>Hexapoda</taxon>
        <taxon>Insecta</taxon>
        <taxon>Pterygota</taxon>
        <taxon>Neoptera</taxon>
        <taxon>Endopterygota</taxon>
        <taxon>Hymenoptera</taxon>
        <taxon>Apocrita</taxon>
        <taxon>Aculeata</taxon>
        <taxon>Formicoidea</taxon>
        <taxon>Formicidae</taxon>
        <taxon>Formicinae</taxon>
        <taxon>Lasius</taxon>
        <taxon>Lasius</taxon>
    </lineage>
</organism>
<feature type="transmembrane region" description="Helical" evidence="8">
    <location>
        <begin position="84"/>
        <end position="102"/>
    </location>
</feature>
<evidence type="ECO:0000256" key="1">
    <source>
        <dbReference type="ARBA" id="ARBA00004273"/>
    </source>
</evidence>
<dbReference type="PANTHER" id="PTHR11504:SF0">
    <property type="entry name" value="CYTOCHROME C OXIDASE SUBUNIT"/>
    <property type="match status" value="1"/>
</dbReference>
<name>A0AAV2NXG9_9HYME</name>
<reference evidence="9" key="1">
    <citation type="submission" date="2024-04" db="EMBL/GenBank/DDBJ databases">
        <authorList>
            <consortium name="Molecular Ecology Group"/>
        </authorList>
    </citation>
    <scope>NUCLEOTIDE SEQUENCE</scope>
</reference>
<dbReference type="SUPFAM" id="SSF81411">
    <property type="entry name" value="Mitochondrial cytochrome c oxidase subunit VIa"/>
    <property type="match status" value="1"/>
</dbReference>
<feature type="compositionally biased region" description="Pro residues" evidence="7">
    <location>
        <begin position="48"/>
        <end position="60"/>
    </location>
</feature>
<evidence type="ECO:0000256" key="4">
    <source>
        <dbReference type="ARBA" id="ARBA00023128"/>
    </source>
</evidence>
<feature type="region of interest" description="Disordered" evidence="7">
    <location>
        <begin position="29"/>
        <end position="60"/>
    </location>
</feature>
<feature type="compositionally biased region" description="Polar residues" evidence="7">
    <location>
        <begin position="30"/>
        <end position="45"/>
    </location>
</feature>
<comment type="subcellular location">
    <subcellularLocation>
        <location evidence="1">Mitochondrion inner membrane</location>
    </subcellularLocation>
</comment>